<evidence type="ECO:0000256" key="1">
    <source>
        <dbReference type="ARBA" id="ARBA00022801"/>
    </source>
</evidence>
<feature type="domain" description="BD-FAE-like" evidence="3">
    <location>
        <begin position="17"/>
        <end position="133"/>
    </location>
</feature>
<dbReference type="AlphaFoldDB" id="A0A165LM29"/>
<dbReference type="InterPro" id="IPR029058">
    <property type="entry name" value="AB_hydrolase_fold"/>
</dbReference>
<protein>
    <submittedName>
        <fullName evidence="4">Alpha/beta-hydrolase</fullName>
    </submittedName>
</protein>
<dbReference type="EMBL" id="KV429124">
    <property type="protein sequence ID" value="KZT64598.1"/>
    <property type="molecule type" value="Genomic_DNA"/>
</dbReference>
<dbReference type="Pfam" id="PF00326">
    <property type="entry name" value="Peptidase_S9"/>
    <property type="match status" value="1"/>
</dbReference>
<dbReference type="GO" id="GO:0008236">
    <property type="term" value="F:serine-type peptidase activity"/>
    <property type="evidence" value="ECO:0007669"/>
    <property type="project" value="InterPro"/>
</dbReference>
<evidence type="ECO:0000259" key="2">
    <source>
        <dbReference type="Pfam" id="PF00326"/>
    </source>
</evidence>
<dbReference type="SUPFAM" id="SSF53474">
    <property type="entry name" value="alpha/beta-Hydrolases"/>
    <property type="match status" value="1"/>
</dbReference>
<evidence type="ECO:0000313" key="5">
    <source>
        <dbReference type="Proteomes" id="UP000076727"/>
    </source>
</evidence>
<dbReference type="InterPro" id="IPR050300">
    <property type="entry name" value="GDXG_lipolytic_enzyme"/>
</dbReference>
<keyword evidence="1 4" id="KW-0378">Hydrolase</keyword>
<dbReference type="InterPro" id="IPR049492">
    <property type="entry name" value="BD-FAE-like_dom"/>
</dbReference>
<gene>
    <name evidence="4" type="ORF">DAEQUDRAFT_805444</name>
</gene>
<evidence type="ECO:0000259" key="3">
    <source>
        <dbReference type="Pfam" id="PF20434"/>
    </source>
</evidence>
<accession>A0A165LM29</accession>
<reference evidence="4 5" key="1">
    <citation type="journal article" date="2016" name="Mol. Biol. Evol.">
        <title>Comparative Genomics of Early-Diverging Mushroom-Forming Fungi Provides Insights into the Origins of Lignocellulose Decay Capabilities.</title>
        <authorList>
            <person name="Nagy L.G."/>
            <person name="Riley R."/>
            <person name="Tritt A."/>
            <person name="Adam C."/>
            <person name="Daum C."/>
            <person name="Floudas D."/>
            <person name="Sun H."/>
            <person name="Yadav J.S."/>
            <person name="Pangilinan J."/>
            <person name="Larsson K.H."/>
            <person name="Matsuura K."/>
            <person name="Barry K."/>
            <person name="Labutti K."/>
            <person name="Kuo R."/>
            <person name="Ohm R.A."/>
            <person name="Bhattacharya S.S."/>
            <person name="Shirouzu T."/>
            <person name="Yoshinaga Y."/>
            <person name="Martin F.M."/>
            <person name="Grigoriev I.V."/>
            <person name="Hibbett D.S."/>
        </authorList>
    </citation>
    <scope>NUCLEOTIDE SEQUENCE [LARGE SCALE GENOMIC DNA]</scope>
    <source>
        <strain evidence="4 5">L-15889</strain>
    </source>
</reference>
<evidence type="ECO:0000313" key="4">
    <source>
        <dbReference type="EMBL" id="KZT64598.1"/>
    </source>
</evidence>
<organism evidence="4 5">
    <name type="scientific">Daedalea quercina L-15889</name>
    <dbReference type="NCBI Taxonomy" id="1314783"/>
    <lineage>
        <taxon>Eukaryota</taxon>
        <taxon>Fungi</taxon>
        <taxon>Dikarya</taxon>
        <taxon>Basidiomycota</taxon>
        <taxon>Agaricomycotina</taxon>
        <taxon>Agaricomycetes</taxon>
        <taxon>Polyporales</taxon>
        <taxon>Fomitopsis</taxon>
    </lineage>
</organism>
<feature type="domain" description="Peptidase S9 prolyl oligopeptidase catalytic" evidence="2">
    <location>
        <begin position="261"/>
        <end position="333"/>
    </location>
</feature>
<name>A0A165LM29_9APHY</name>
<dbReference type="Proteomes" id="UP000076727">
    <property type="component" value="Unassembled WGS sequence"/>
</dbReference>
<dbReference type="PANTHER" id="PTHR48081">
    <property type="entry name" value="AB HYDROLASE SUPERFAMILY PROTEIN C4A8.06C"/>
    <property type="match status" value="1"/>
</dbReference>
<dbReference type="Gene3D" id="3.40.50.1820">
    <property type="entry name" value="alpha/beta hydrolase"/>
    <property type="match status" value="1"/>
</dbReference>
<dbReference type="OrthoDB" id="19653at2759"/>
<dbReference type="Pfam" id="PF20434">
    <property type="entry name" value="BD-FAE"/>
    <property type="match status" value="1"/>
</dbReference>
<dbReference type="GO" id="GO:0006508">
    <property type="term" value="P:proteolysis"/>
    <property type="evidence" value="ECO:0007669"/>
    <property type="project" value="InterPro"/>
</dbReference>
<dbReference type="STRING" id="1314783.A0A165LM29"/>
<dbReference type="PANTHER" id="PTHR48081:SF3">
    <property type="entry name" value="ALPHA_BETA HYDROLASE FOLD-3 DOMAIN-CONTAINING PROTEIN"/>
    <property type="match status" value="1"/>
</dbReference>
<dbReference type="InterPro" id="IPR001375">
    <property type="entry name" value="Peptidase_S9_cat"/>
</dbReference>
<keyword evidence="5" id="KW-1185">Reference proteome</keyword>
<sequence>MVQTVTYSRVGSLEIKLDIELPAHSTSGSLPAVIYAHGGGLVCGSRRDVWLPEWFRDSVLKRGFIFISPDYRLIPPCTGFDIIEDIKALFRFLADPAFSASHLPEGITLDVSRLAIAGFSGGGYPARAAGLYAKPRPKAVLLFFGMGGDMLTDHWVAVKDKPMPIFGDAVPPEDEMQAMLASGFPPESDAPFVRQPDGSSLDVGRRWHLFPYWYRKGEFLDHVVGEPVSATLRALPPSERAAAVPAHLRPAVLETQLDATFPPTFLIHGTADRVVLLSESQVTYDQLKKFGVETEIVTVPDADHALLTPDFTQPADGAAEAQEKAIDFLERVFRA</sequence>
<proteinExistence type="predicted"/>